<evidence type="ECO:0000256" key="1">
    <source>
        <dbReference type="SAM" id="Phobius"/>
    </source>
</evidence>
<keyword evidence="1" id="KW-0812">Transmembrane</keyword>
<proteinExistence type="predicted"/>
<gene>
    <name evidence="2" type="ORF">GCM10007362_25420</name>
</gene>
<evidence type="ECO:0000313" key="2">
    <source>
        <dbReference type="EMBL" id="GGH79115.1"/>
    </source>
</evidence>
<dbReference type="RefSeq" id="WP_172243879.1">
    <property type="nucleotide sequence ID" value="NZ_BMDD01000003.1"/>
</dbReference>
<name>A0ABQ1ZTQ2_9BACL</name>
<feature type="transmembrane region" description="Helical" evidence="1">
    <location>
        <begin position="52"/>
        <end position="75"/>
    </location>
</feature>
<keyword evidence="1" id="KW-1133">Transmembrane helix</keyword>
<feature type="transmembrane region" description="Helical" evidence="1">
    <location>
        <begin position="20"/>
        <end position="40"/>
    </location>
</feature>
<keyword evidence="1" id="KW-0472">Membrane</keyword>
<organism evidence="2 3">
    <name type="scientific">Saccharibacillus endophyticus</name>
    <dbReference type="NCBI Taxonomy" id="2060666"/>
    <lineage>
        <taxon>Bacteria</taxon>
        <taxon>Bacillati</taxon>
        <taxon>Bacillota</taxon>
        <taxon>Bacilli</taxon>
        <taxon>Bacillales</taxon>
        <taxon>Paenibacillaceae</taxon>
        <taxon>Saccharibacillus</taxon>
    </lineage>
</organism>
<comment type="caution">
    <text evidence="2">The sequence shown here is derived from an EMBL/GenBank/DDBJ whole genome shotgun (WGS) entry which is preliminary data.</text>
</comment>
<feature type="transmembrane region" description="Helical" evidence="1">
    <location>
        <begin position="124"/>
        <end position="142"/>
    </location>
</feature>
<keyword evidence="3" id="KW-1185">Reference proteome</keyword>
<protein>
    <submittedName>
        <fullName evidence="2">Uncharacterized protein</fullName>
    </submittedName>
</protein>
<accession>A0ABQ1ZTQ2</accession>
<reference evidence="3" key="1">
    <citation type="journal article" date="2019" name="Int. J. Syst. Evol. Microbiol.">
        <title>The Global Catalogue of Microorganisms (GCM) 10K type strain sequencing project: providing services to taxonomists for standard genome sequencing and annotation.</title>
        <authorList>
            <consortium name="The Broad Institute Genomics Platform"/>
            <consortium name="The Broad Institute Genome Sequencing Center for Infectious Disease"/>
            <person name="Wu L."/>
            <person name="Ma J."/>
        </authorList>
    </citation>
    <scope>NUCLEOTIDE SEQUENCE [LARGE SCALE GENOMIC DNA]</scope>
    <source>
        <strain evidence="3">CCM 8702</strain>
    </source>
</reference>
<sequence length="158" mass="17524">MNGNLDHVRRKEIADLDRTAFKRILLAAASYGGGVLAFGWVSSGQEEFDWAFAWMSGLIPFGFLALPLYHVVWAICSRVISRLLKSIMLAAVCMLIGLLPAFASLKIWGDPFSLIPDAVMGRTYLMQFAVSGMIFGIGAALWNDNRNKKTKKDRSPRP</sequence>
<dbReference type="EMBL" id="BMDD01000003">
    <property type="protein sequence ID" value="GGH79115.1"/>
    <property type="molecule type" value="Genomic_DNA"/>
</dbReference>
<dbReference type="Proteomes" id="UP000605427">
    <property type="component" value="Unassembled WGS sequence"/>
</dbReference>
<feature type="transmembrane region" description="Helical" evidence="1">
    <location>
        <begin position="87"/>
        <end position="109"/>
    </location>
</feature>
<evidence type="ECO:0000313" key="3">
    <source>
        <dbReference type="Proteomes" id="UP000605427"/>
    </source>
</evidence>